<dbReference type="PANTHER" id="PTHR19372">
    <property type="entry name" value="SULFITE REDUCTASE"/>
    <property type="match status" value="1"/>
</dbReference>
<dbReference type="OrthoDB" id="9795587at2"/>
<evidence type="ECO:0000256" key="2">
    <source>
        <dbReference type="SAM" id="Phobius"/>
    </source>
</evidence>
<dbReference type="EMBL" id="SMKR01000108">
    <property type="protein sequence ID" value="TDD19983.1"/>
    <property type="molecule type" value="Genomic_DNA"/>
</dbReference>
<dbReference type="SUPFAM" id="SSF56524">
    <property type="entry name" value="Oxidoreductase molybdopterin-binding domain"/>
    <property type="match status" value="1"/>
</dbReference>
<comment type="caution">
    <text evidence="4">The sequence shown here is derived from an EMBL/GenBank/DDBJ whole genome shotgun (WGS) entry which is preliminary data.</text>
</comment>
<accession>A0A4R4WQT6</accession>
<feature type="transmembrane region" description="Helical" evidence="2">
    <location>
        <begin position="95"/>
        <end position="118"/>
    </location>
</feature>
<feature type="transmembrane region" description="Helical" evidence="2">
    <location>
        <begin position="160"/>
        <end position="181"/>
    </location>
</feature>
<dbReference type="PANTHER" id="PTHR19372:SF7">
    <property type="entry name" value="SULFITE OXIDASE, MITOCHONDRIAL"/>
    <property type="match status" value="1"/>
</dbReference>
<feature type="transmembrane region" description="Helical" evidence="2">
    <location>
        <begin position="69"/>
        <end position="88"/>
    </location>
</feature>
<name>A0A4R4WQT6_9ACTN</name>
<dbReference type="Gene3D" id="2.60.40.650">
    <property type="match status" value="1"/>
</dbReference>
<dbReference type="SUPFAM" id="SSF81296">
    <property type="entry name" value="E set domains"/>
    <property type="match status" value="1"/>
</dbReference>
<dbReference type="InterPro" id="IPR036374">
    <property type="entry name" value="OxRdtase_Mopterin-bd_sf"/>
</dbReference>
<proteinExistence type="predicted"/>
<feature type="transmembrane region" description="Helical" evidence="2">
    <location>
        <begin position="124"/>
        <end position="144"/>
    </location>
</feature>
<evidence type="ECO:0000259" key="3">
    <source>
        <dbReference type="Pfam" id="PF00174"/>
    </source>
</evidence>
<dbReference type="Pfam" id="PF00174">
    <property type="entry name" value="Oxidored_molyb"/>
    <property type="match status" value="1"/>
</dbReference>
<feature type="region of interest" description="Disordered" evidence="1">
    <location>
        <begin position="482"/>
        <end position="507"/>
    </location>
</feature>
<dbReference type="InterPro" id="IPR000572">
    <property type="entry name" value="OxRdtase_Mopterin-bd_dom"/>
</dbReference>
<feature type="transmembrane region" description="Helical" evidence="2">
    <location>
        <begin position="12"/>
        <end position="30"/>
    </location>
</feature>
<dbReference type="GO" id="GO:0008482">
    <property type="term" value="F:sulfite oxidase activity"/>
    <property type="evidence" value="ECO:0007669"/>
    <property type="project" value="TreeGrafter"/>
</dbReference>
<evidence type="ECO:0000313" key="4">
    <source>
        <dbReference type="EMBL" id="TDD19983.1"/>
    </source>
</evidence>
<sequence>MRDKWSQHTTAAAGGVIAAGAALSIGYLVAAVTGGPWPVDAVGVQVIDWAPGPVKDFAVRELGTADRPLLRLGICVVLALVAAAAGVVGRRRPPVAIGIAFLLGLTGLVFAGFGRSAATGVERLLPAIATLVAAVVAMALVVRARTPQAEQPDGFDRRRFLLTVSALAVVGTGAFATTRIATFGTGEAARAKVRVPRPADAARPVPAGAQVDVPGVSRFVTPNSKFYRVDTLLEVPRIDPADWELRIHGMVGKELRLSLADLLDRRLIERDITLTCVSNEVGGPYVGNARWIGVPVADVLAEAGVRNGADAVKSTSIDGLTIGTPLSALTDGRDAIFAVAMNGEPLPFDHGFPVRMVVPGLYGYVSATKWIVDFEVTRFQDFSAYWTDRGWAVEAPIKTASRIDVPKGFATVKAGPAIAAGVAWAQHRGIAKVEVRVDDGPWQPAVLAAEDTIDTWRQWRFRWTATPGTHKLTVRATDADGNVQTAAPAPPRPNGSSGLHNTVVMVE</sequence>
<protein>
    <submittedName>
        <fullName evidence="4">Molybdopterin-binding oxidoreductase</fullName>
    </submittedName>
</protein>
<evidence type="ECO:0000313" key="5">
    <source>
        <dbReference type="Proteomes" id="UP000295172"/>
    </source>
</evidence>
<dbReference type="Proteomes" id="UP000295172">
    <property type="component" value="Unassembled WGS sequence"/>
</dbReference>
<dbReference type="RefSeq" id="WP_132323527.1">
    <property type="nucleotide sequence ID" value="NZ_SMKR01000108.1"/>
</dbReference>
<keyword evidence="2" id="KW-0472">Membrane</keyword>
<dbReference type="Gene3D" id="3.90.420.10">
    <property type="entry name" value="Oxidoreductase, molybdopterin-binding domain"/>
    <property type="match status" value="1"/>
</dbReference>
<keyword evidence="5" id="KW-1185">Reference proteome</keyword>
<dbReference type="InterPro" id="IPR014756">
    <property type="entry name" value="Ig_E-set"/>
</dbReference>
<feature type="domain" description="Oxidoreductase molybdopterin-binding" evidence="3">
    <location>
        <begin position="234"/>
        <end position="385"/>
    </location>
</feature>
<dbReference type="GO" id="GO:0043546">
    <property type="term" value="F:molybdopterin cofactor binding"/>
    <property type="evidence" value="ECO:0007669"/>
    <property type="project" value="TreeGrafter"/>
</dbReference>
<dbReference type="GO" id="GO:0006790">
    <property type="term" value="P:sulfur compound metabolic process"/>
    <property type="evidence" value="ECO:0007669"/>
    <property type="project" value="TreeGrafter"/>
</dbReference>
<gene>
    <name evidence="4" type="ORF">E1218_23135</name>
</gene>
<organism evidence="4 5">
    <name type="scientific">Kribbella turkmenica</name>
    <dbReference type="NCBI Taxonomy" id="2530375"/>
    <lineage>
        <taxon>Bacteria</taxon>
        <taxon>Bacillati</taxon>
        <taxon>Actinomycetota</taxon>
        <taxon>Actinomycetes</taxon>
        <taxon>Propionibacteriales</taxon>
        <taxon>Kribbellaceae</taxon>
        <taxon>Kribbella</taxon>
    </lineage>
</organism>
<evidence type="ECO:0000256" key="1">
    <source>
        <dbReference type="SAM" id="MobiDB-lite"/>
    </source>
</evidence>
<keyword evidence="2" id="KW-0812">Transmembrane</keyword>
<reference evidence="4 5" key="1">
    <citation type="submission" date="2019-02" db="EMBL/GenBank/DDBJ databases">
        <title>Draft genome sequences of novel Actinobacteria.</title>
        <authorList>
            <person name="Sahin N."/>
            <person name="Ay H."/>
            <person name="Saygin H."/>
        </authorList>
    </citation>
    <scope>NUCLEOTIDE SEQUENCE [LARGE SCALE GENOMIC DNA]</scope>
    <source>
        <strain evidence="4 5">16K104</strain>
    </source>
</reference>
<dbReference type="GO" id="GO:0020037">
    <property type="term" value="F:heme binding"/>
    <property type="evidence" value="ECO:0007669"/>
    <property type="project" value="TreeGrafter"/>
</dbReference>
<dbReference type="AlphaFoldDB" id="A0A4R4WQT6"/>
<keyword evidence="2" id="KW-1133">Transmembrane helix</keyword>